<sequence length="150" mass="16529">MSTTPIPRNRSSSPTVFEQQRAELVREIAVVGNEFGSVEALWSQFENFMGRPGEENEAGDGGKQKAGASGSGGGHHQDEEQSQLQEEDRETGIRVEQETQVHRGSVFHLHGLLVMSCHVTYKKRGKPSKQPGFSFGTTGRAEKQTSQEEE</sequence>
<evidence type="ECO:0000256" key="7">
    <source>
        <dbReference type="ARBA" id="ARBA00022490"/>
    </source>
</evidence>
<keyword evidence="9" id="KW-0493">Microtubule</keyword>
<dbReference type="InterPro" id="IPR013958">
    <property type="entry name" value="DASH_Dad1"/>
</dbReference>
<dbReference type="GO" id="GO:0000776">
    <property type="term" value="C:kinetochore"/>
    <property type="evidence" value="ECO:0007669"/>
    <property type="project" value="UniProtKB-KW"/>
</dbReference>
<evidence type="ECO:0000256" key="10">
    <source>
        <dbReference type="ARBA" id="ARBA00022776"/>
    </source>
</evidence>
<keyword evidence="15" id="KW-0137">Centromere</keyword>
<keyword evidence="7" id="KW-0963">Cytoplasm</keyword>
<dbReference type="RefSeq" id="XP_059602361.1">
    <property type="nucleotide sequence ID" value="XM_059744296.1"/>
</dbReference>
<dbReference type="AlphaFoldDB" id="A0AAJ8E0N7"/>
<evidence type="ECO:0000256" key="6">
    <source>
        <dbReference type="ARBA" id="ARBA00022454"/>
    </source>
</evidence>
<evidence type="ECO:0000256" key="16">
    <source>
        <dbReference type="ARBA" id="ARBA00030566"/>
    </source>
</evidence>
<feature type="compositionally biased region" description="Basic and acidic residues" evidence="17">
    <location>
        <begin position="140"/>
        <end position="150"/>
    </location>
</feature>
<dbReference type="KEGG" id="ang:An14g05540"/>
<keyword evidence="10" id="KW-0498">Mitosis</keyword>
<evidence type="ECO:0000256" key="8">
    <source>
        <dbReference type="ARBA" id="ARBA00022618"/>
    </source>
</evidence>
<feature type="region of interest" description="Disordered" evidence="17">
    <location>
        <begin position="123"/>
        <end position="150"/>
    </location>
</feature>
<keyword evidence="14" id="KW-0131">Cell cycle</keyword>
<dbReference type="GO" id="GO:0005874">
    <property type="term" value="C:microtubule"/>
    <property type="evidence" value="ECO:0007669"/>
    <property type="project" value="UniProtKB-KW"/>
</dbReference>
<keyword evidence="6" id="KW-0158">Chromosome</keyword>
<keyword evidence="8" id="KW-0132">Cell division</keyword>
<dbReference type="VEuPathDB" id="FungiDB:An14g05540"/>
<dbReference type="GeneID" id="4987412"/>
<evidence type="ECO:0000256" key="14">
    <source>
        <dbReference type="ARBA" id="ARBA00023306"/>
    </source>
</evidence>
<reference evidence="18" key="2">
    <citation type="submission" date="2025-08" db="UniProtKB">
        <authorList>
            <consortium name="RefSeq"/>
        </authorList>
    </citation>
    <scope>IDENTIFICATION</scope>
</reference>
<evidence type="ECO:0000313" key="18">
    <source>
        <dbReference type="RefSeq" id="XP_059602361.1"/>
    </source>
</evidence>
<evidence type="ECO:0000256" key="11">
    <source>
        <dbReference type="ARBA" id="ARBA00022838"/>
    </source>
</evidence>
<dbReference type="PANTHER" id="PTHR28025">
    <property type="entry name" value="DASH COMPLEX SUBUNIT DAD1"/>
    <property type="match status" value="1"/>
</dbReference>
<gene>
    <name evidence="18" type="ORF">An14g05540</name>
</gene>
<evidence type="ECO:0000256" key="17">
    <source>
        <dbReference type="SAM" id="MobiDB-lite"/>
    </source>
</evidence>
<name>A0AAJ8E0N7_ASPNG</name>
<accession>A0AAJ8E0N7</accession>
<keyword evidence="12" id="KW-0206">Cytoskeleton</keyword>
<protein>
    <recommendedName>
        <fullName evidence="5">DASH complex subunit DAD1</fullName>
    </recommendedName>
    <alternativeName>
        <fullName evidence="16">Outer kinetochore protein DAD1</fullName>
    </alternativeName>
</protein>
<dbReference type="PANTHER" id="PTHR28025:SF1">
    <property type="entry name" value="DASH COMPLEX SUBUNIT DAD1"/>
    <property type="match status" value="1"/>
</dbReference>
<keyword evidence="11" id="KW-0995">Kinetochore</keyword>
<evidence type="ECO:0000256" key="15">
    <source>
        <dbReference type="ARBA" id="ARBA00023328"/>
    </source>
</evidence>
<proteinExistence type="inferred from homology"/>
<evidence type="ECO:0000256" key="3">
    <source>
        <dbReference type="ARBA" id="ARBA00004629"/>
    </source>
</evidence>
<keyword evidence="13" id="KW-0539">Nucleus</keyword>
<evidence type="ECO:0000256" key="2">
    <source>
        <dbReference type="ARBA" id="ARBA00004186"/>
    </source>
</evidence>
<comment type="subcellular location">
    <subcellularLocation>
        <location evidence="3">Chromosome</location>
        <location evidence="3">Centromere</location>
        <location evidence="3">Kinetochore</location>
    </subcellularLocation>
    <subcellularLocation>
        <location evidence="2">Cytoplasm</location>
        <location evidence="2">Cytoskeleton</location>
        <location evidence="2">Spindle</location>
    </subcellularLocation>
    <subcellularLocation>
        <location evidence="1">Nucleus</location>
    </subcellularLocation>
</comment>
<organism evidence="18">
    <name type="scientific">Aspergillus niger</name>
    <dbReference type="NCBI Taxonomy" id="5061"/>
    <lineage>
        <taxon>Eukaryota</taxon>
        <taxon>Fungi</taxon>
        <taxon>Dikarya</taxon>
        <taxon>Ascomycota</taxon>
        <taxon>Pezizomycotina</taxon>
        <taxon>Eurotiomycetes</taxon>
        <taxon>Eurotiomycetidae</taxon>
        <taxon>Eurotiales</taxon>
        <taxon>Aspergillaceae</taxon>
        <taxon>Aspergillus</taxon>
        <taxon>Aspergillus subgen. Circumdati</taxon>
    </lineage>
</organism>
<evidence type="ECO:0000256" key="12">
    <source>
        <dbReference type="ARBA" id="ARBA00023212"/>
    </source>
</evidence>
<evidence type="ECO:0000256" key="13">
    <source>
        <dbReference type="ARBA" id="ARBA00023242"/>
    </source>
</evidence>
<dbReference type="GO" id="GO:0051301">
    <property type="term" value="P:cell division"/>
    <property type="evidence" value="ECO:0007669"/>
    <property type="project" value="UniProtKB-KW"/>
</dbReference>
<evidence type="ECO:0000256" key="5">
    <source>
        <dbReference type="ARBA" id="ARBA00020261"/>
    </source>
</evidence>
<evidence type="ECO:0000256" key="4">
    <source>
        <dbReference type="ARBA" id="ARBA00010146"/>
    </source>
</evidence>
<comment type="similarity">
    <text evidence="4">Belongs to the DASH complex DAD1 family.</text>
</comment>
<reference evidence="18" key="1">
    <citation type="submission" date="2025-02" db="EMBL/GenBank/DDBJ databases">
        <authorList>
            <consortium name="NCBI Genome Project"/>
        </authorList>
    </citation>
    <scope>NUCLEOTIDE SEQUENCE</scope>
</reference>
<evidence type="ECO:0000256" key="9">
    <source>
        <dbReference type="ARBA" id="ARBA00022701"/>
    </source>
</evidence>
<dbReference type="GO" id="GO:0005819">
    <property type="term" value="C:spindle"/>
    <property type="evidence" value="ECO:0007669"/>
    <property type="project" value="UniProtKB-SubCell"/>
</dbReference>
<feature type="region of interest" description="Disordered" evidence="17">
    <location>
        <begin position="49"/>
        <end position="99"/>
    </location>
</feature>
<evidence type="ECO:0000256" key="1">
    <source>
        <dbReference type="ARBA" id="ARBA00004123"/>
    </source>
</evidence>
<dbReference type="GO" id="GO:0005634">
    <property type="term" value="C:nucleus"/>
    <property type="evidence" value="ECO:0007669"/>
    <property type="project" value="UniProtKB-SubCell"/>
</dbReference>
<feature type="compositionally biased region" description="Basic and acidic residues" evidence="17">
    <location>
        <begin position="90"/>
        <end position="99"/>
    </location>
</feature>